<organism evidence="2 3">
    <name type="scientific">Roseobacter insulae</name>
    <dbReference type="NCBI Taxonomy" id="2859783"/>
    <lineage>
        <taxon>Bacteria</taxon>
        <taxon>Pseudomonadati</taxon>
        <taxon>Pseudomonadota</taxon>
        <taxon>Alphaproteobacteria</taxon>
        <taxon>Rhodobacterales</taxon>
        <taxon>Roseobacteraceae</taxon>
        <taxon>Roseobacter</taxon>
    </lineage>
</organism>
<name>A0A9X1FSJ0_9RHOB</name>
<feature type="chain" id="PRO_5040755635" description="Secreted protein" evidence="1">
    <location>
        <begin position="19"/>
        <end position="752"/>
    </location>
</feature>
<feature type="signal peptide" evidence="1">
    <location>
        <begin position="1"/>
        <end position="18"/>
    </location>
</feature>
<evidence type="ECO:0000313" key="2">
    <source>
        <dbReference type="EMBL" id="MBW4706986.1"/>
    </source>
</evidence>
<comment type="caution">
    <text evidence="2">The sequence shown here is derived from an EMBL/GenBank/DDBJ whole genome shotgun (WGS) entry which is preliminary data.</text>
</comment>
<keyword evidence="3" id="KW-1185">Reference proteome</keyword>
<evidence type="ECO:0008006" key="4">
    <source>
        <dbReference type="Google" id="ProtNLM"/>
    </source>
</evidence>
<evidence type="ECO:0000256" key="1">
    <source>
        <dbReference type="SAM" id="SignalP"/>
    </source>
</evidence>
<dbReference type="EMBL" id="JAHXDN010000001">
    <property type="protein sequence ID" value="MBW4706986.1"/>
    <property type="molecule type" value="Genomic_DNA"/>
</dbReference>
<dbReference type="AlphaFoldDB" id="A0A9X1FSJ0"/>
<accession>A0A9X1FSJ0</accession>
<dbReference type="Proteomes" id="UP001138661">
    <property type="component" value="Unassembled WGS sequence"/>
</dbReference>
<evidence type="ECO:0000313" key="3">
    <source>
        <dbReference type="Proteomes" id="UP001138661"/>
    </source>
</evidence>
<proteinExistence type="predicted"/>
<sequence length="752" mass="82284">MKKLLVCAWLSTASIAWAEPIVVRSGDHDGFTRLVMQLPPDVEWRAESDVGRQSIIFSGHSDGFDTSQTFSIISDTYLSDILSSASRIDLELTCDCAVKTFLEQGEYLVVDIQDGPPLPPQALTEKPIVLQDAPRSRFNYGDLLWSPPVATPQQTESDDQAKTDIEIADTADDQAISEQQAALVEETRDRLLRGISDAASRGILQAATPSIGEVADINVPAQLADVFDSSTEATEALMPNSGNIRVTNSRDTPNSADPIDLMTSGALCADPSEFDVMEWGTEEPFVHQIAKKRAALYDELGRLEPREAKDLAQLYLFFGFGVEAKQILRLSDVLMQENPGLMDLADIMEYEHARNPRFVHRYSDCDSDLALWGILAANQLPEEQQVNEKAALRALAALPMHLREFLAPIVSDRLIESGNLEAATMALRTIELGGYEPRGSTGLARAKIENERGNSSAADELLDEVIQGNTRETPGALIELVENALEDDTDISADIALLIESFAFENRDGELGRELARAHIIASAKSKQFVKAFTAIDKSDLQGDPDRLSELYSRVFYELVKSADEIQFLELFFSEFPAEAQSLEPETLLATAARLRNLGFADNAETTLKATPRTYRGDAFKILLSQIQMDLMRPDEAITTLNGVEGETADKTRAAALLALGQNQAASLLFQSANLPQMAAQSAWLSDDWVELTRRFAPQLQDVSSLASSEVSQIPTEAGMLSRSESALEQSAAARGVLTNLLQSLPVSLAEQ</sequence>
<reference evidence="2" key="1">
    <citation type="submission" date="2021-07" db="EMBL/GenBank/DDBJ databases">
        <title>Roseobacter insulae sp. nov., isolated from a tidal flat.</title>
        <authorList>
            <person name="Park S."/>
            <person name="Yoon J.-H."/>
        </authorList>
    </citation>
    <scope>NUCLEOTIDE SEQUENCE</scope>
    <source>
        <strain evidence="2">YSTF-M11</strain>
    </source>
</reference>
<protein>
    <recommendedName>
        <fullName evidence="4">Secreted protein</fullName>
    </recommendedName>
</protein>
<keyword evidence="1" id="KW-0732">Signal</keyword>
<dbReference type="RefSeq" id="WP_219499349.1">
    <property type="nucleotide sequence ID" value="NZ_JAHXDN010000001.1"/>
</dbReference>
<gene>
    <name evidence="2" type="ORF">KX928_04205</name>
</gene>